<accession>A0A9P0QR54</accession>
<reference evidence="6" key="1">
    <citation type="submission" date="2022-03" db="EMBL/GenBank/DDBJ databases">
        <authorList>
            <person name="Legras J.-L."/>
            <person name="Devillers H."/>
            <person name="Grondin C."/>
        </authorList>
    </citation>
    <scope>NUCLEOTIDE SEQUENCE</scope>
    <source>
        <strain evidence="6">CLIB 1423</strain>
    </source>
</reference>
<dbReference type="PANTHER" id="PTHR21277:SF5">
    <property type="entry name" value="TRANSCRIPTIONAL ADAPTER 1"/>
    <property type="match status" value="1"/>
</dbReference>
<keyword evidence="7" id="KW-1185">Reference proteome</keyword>
<dbReference type="Proteomes" id="UP000837801">
    <property type="component" value="Unassembled WGS sequence"/>
</dbReference>
<dbReference type="AlphaFoldDB" id="A0A9P0QR54"/>
<dbReference type="GO" id="GO:0000124">
    <property type="term" value="C:SAGA complex"/>
    <property type="evidence" value="ECO:0007669"/>
    <property type="project" value="TreeGrafter"/>
</dbReference>
<proteinExistence type="predicted"/>
<dbReference type="EMBL" id="CAKXYY010000013">
    <property type="protein sequence ID" value="CAH2353992.1"/>
    <property type="molecule type" value="Genomic_DNA"/>
</dbReference>
<dbReference type="Pfam" id="PF12767">
    <property type="entry name" value="SAGA-Tad1"/>
    <property type="match status" value="1"/>
</dbReference>
<evidence type="ECO:0000256" key="5">
    <source>
        <dbReference type="SAM" id="MobiDB-lite"/>
    </source>
</evidence>
<dbReference type="CDD" id="cd22933">
    <property type="entry name" value="HFD_HFI1"/>
    <property type="match status" value="1"/>
</dbReference>
<evidence type="ECO:0000256" key="2">
    <source>
        <dbReference type="ARBA" id="ARBA00023015"/>
    </source>
</evidence>
<feature type="region of interest" description="Disordered" evidence="5">
    <location>
        <begin position="283"/>
        <end position="314"/>
    </location>
</feature>
<evidence type="ECO:0000313" key="7">
    <source>
        <dbReference type="Proteomes" id="UP000837801"/>
    </source>
</evidence>
<feature type="region of interest" description="Disordered" evidence="5">
    <location>
        <begin position="411"/>
        <end position="484"/>
    </location>
</feature>
<dbReference type="GO" id="GO:0005634">
    <property type="term" value="C:nucleus"/>
    <property type="evidence" value="ECO:0007669"/>
    <property type="project" value="UniProtKB-SubCell"/>
</dbReference>
<dbReference type="OrthoDB" id="10264870at2759"/>
<evidence type="ECO:0000313" key="6">
    <source>
        <dbReference type="EMBL" id="CAH2353992.1"/>
    </source>
</evidence>
<keyword evidence="2" id="KW-0805">Transcription regulation</keyword>
<evidence type="ECO:0000256" key="3">
    <source>
        <dbReference type="ARBA" id="ARBA00023163"/>
    </source>
</evidence>
<evidence type="ECO:0000256" key="4">
    <source>
        <dbReference type="ARBA" id="ARBA00023242"/>
    </source>
</evidence>
<organism evidence="6 7">
    <name type="scientific">[Candida] railenensis</name>
    <dbReference type="NCBI Taxonomy" id="45579"/>
    <lineage>
        <taxon>Eukaryota</taxon>
        <taxon>Fungi</taxon>
        <taxon>Dikarya</taxon>
        <taxon>Ascomycota</taxon>
        <taxon>Saccharomycotina</taxon>
        <taxon>Pichiomycetes</taxon>
        <taxon>Debaryomycetaceae</taxon>
        <taxon>Kurtzmaniella</taxon>
    </lineage>
</organism>
<name>A0A9P0QR54_9ASCO</name>
<protein>
    <submittedName>
        <fullName evidence="6">Transcriptional coactivator Hfi1p/ADA1</fullName>
    </submittedName>
</protein>
<gene>
    <name evidence="6" type="ORF">CLIB1423_13S03532</name>
</gene>
<comment type="caution">
    <text evidence="6">The sequence shown here is derived from an EMBL/GenBank/DDBJ whole genome shotgun (WGS) entry which is preliminary data.</text>
</comment>
<sequence length="502" mass="55462">MSLPSKPNSHIELENHIREFQNKLGNDWDKYQETLSLFLIGKLSRNEMVDIITPILKGATGGAKPAHNLVKFHNKLLLMNFANSLKDGPLDPNSEFASFWNKKNSVGKPKNVKSSQYEKFKQNIMGLPIRERRRIKNISRESGKKGKLSASITLTRHSMLPKIPMIQDKQQQQSHVNNLVQWQQDVVNGINTPIATDNYEIPDYDNLSTRMIMIMREYGLTGGLNPQVMEVLLLGLEVHLKNIVESAIDVARYRETKYASNDFLGTGDGNIFPGAPSSTALNGSSSLDGALNGTMSPDGGENGGGNSGVFPSNSSTAVTSVLNANSSAVATREDEISQERKRQKVTLNAEDLFDTLEMFPHLIEPNGPKLRLSNVLLQNDDMVKADELDYELPPRFELLAAAPSTLLTNGSIKEEIEKNGTSDKTNKDDKEAAEETEKDLKKAGDPIEGKSELKTSGDKDVKTEEATKGSTSLIPQVPQKQESHIGTNDELKWLLHDLISTI</sequence>
<feature type="compositionally biased region" description="Polar residues" evidence="5">
    <location>
        <begin position="468"/>
        <end position="480"/>
    </location>
</feature>
<dbReference type="InterPro" id="IPR024738">
    <property type="entry name" value="Hfi1/Tada1"/>
</dbReference>
<dbReference type="PANTHER" id="PTHR21277">
    <property type="entry name" value="TRANSCRIPTIONAL ADAPTER 1"/>
    <property type="match status" value="1"/>
</dbReference>
<evidence type="ECO:0000256" key="1">
    <source>
        <dbReference type="ARBA" id="ARBA00004123"/>
    </source>
</evidence>
<feature type="compositionally biased region" description="Basic and acidic residues" evidence="5">
    <location>
        <begin position="412"/>
        <end position="467"/>
    </location>
</feature>
<keyword evidence="3" id="KW-0804">Transcription</keyword>
<dbReference type="GO" id="GO:0006357">
    <property type="term" value="P:regulation of transcription by RNA polymerase II"/>
    <property type="evidence" value="ECO:0007669"/>
    <property type="project" value="TreeGrafter"/>
</dbReference>
<comment type="subcellular location">
    <subcellularLocation>
        <location evidence="1">Nucleus</location>
    </subcellularLocation>
</comment>
<keyword evidence="4" id="KW-0539">Nucleus</keyword>
<dbReference type="GO" id="GO:0003713">
    <property type="term" value="F:transcription coactivator activity"/>
    <property type="evidence" value="ECO:0007669"/>
    <property type="project" value="TreeGrafter"/>
</dbReference>